<dbReference type="PROSITE" id="PS51219">
    <property type="entry name" value="DPCK"/>
    <property type="match status" value="1"/>
</dbReference>
<comment type="function">
    <text evidence="5">Catalyzes the phosphorylation of the 3'-hydroxyl group of dephosphocoenzyme A to form coenzyme A.</text>
</comment>
<dbReference type="GO" id="GO:0004140">
    <property type="term" value="F:dephospho-CoA kinase activity"/>
    <property type="evidence" value="ECO:0007669"/>
    <property type="project" value="UniProtKB-UniRule"/>
</dbReference>
<reference evidence="7 8" key="1">
    <citation type="submission" date="2019-03" db="EMBL/GenBank/DDBJ databases">
        <authorList>
            <person name="Kim M.K.M."/>
        </authorList>
    </citation>
    <scope>NUCLEOTIDE SEQUENCE [LARGE SCALE GENOMIC DNA]</scope>
    <source>
        <strain evidence="7 8">17J68-15</strain>
    </source>
</reference>
<evidence type="ECO:0000256" key="5">
    <source>
        <dbReference type="HAMAP-Rule" id="MF_00376"/>
    </source>
</evidence>
<dbReference type="UniPathway" id="UPA00241">
    <property type="reaction ID" value="UER00356"/>
</dbReference>
<keyword evidence="8" id="KW-1185">Reference proteome</keyword>
<evidence type="ECO:0000313" key="8">
    <source>
        <dbReference type="Proteomes" id="UP000295164"/>
    </source>
</evidence>
<name>A0A4R4DXA5_9BACT</name>
<keyword evidence="2 5" id="KW-0547">Nucleotide-binding</keyword>
<dbReference type="HAMAP" id="MF_00376">
    <property type="entry name" value="Dephospho_CoA_kinase"/>
    <property type="match status" value="1"/>
</dbReference>
<dbReference type="PANTHER" id="PTHR10695:SF46">
    <property type="entry name" value="BIFUNCTIONAL COENZYME A SYNTHASE-RELATED"/>
    <property type="match status" value="1"/>
</dbReference>
<dbReference type="AlphaFoldDB" id="A0A4R4DXA5"/>
<comment type="pathway">
    <text evidence="5">Cofactor biosynthesis; coenzyme A biosynthesis; CoA from (R)-pantothenate: step 5/5.</text>
</comment>
<evidence type="ECO:0000256" key="6">
    <source>
        <dbReference type="NCBIfam" id="TIGR00152"/>
    </source>
</evidence>
<dbReference type="SUPFAM" id="SSF52540">
    <property type="entry name" value="P-loop containing nucleoside triphosphate hydrolases"/>
    <property type="match status" value="1"/>
</dbReference>
<dbReference type="NCBIfam" id="TIGR00152">
    <property type="entry name" value="dephospho-CoA kinase"/>
    <property type="match status" value="1"/>
</dbReference>
<dbReference type="InterPro" id="IPR027417">
    <property type="entry name" value="P-loop_NTPase"/>
</dbReference>
<dbReference type="Gene3D" id="3.40.50.300">
    <property type="entry name" value="P-loop containing nucleotide triphosphate hydrolases"/>
    <property type="match status" value="1"/>
</dbReference>
<dbReference type="Proteomes" id="UP000295164">
    <property type="component" value="Unassembled WGS sequence"/>
</dbReference>
<comment type="caution">
    <text evidence="7">The sequence shown here is derived from an EMBL/GenBank/DDBJ whole genome shotgun (WGS) entry which is preliminary data.</text>
</comment>
<dbReference type="InterPro" id="IPR001977">
    <property type="entry name" value="Depp_CoAkinase"/>
</dbReference>
<accession>A0A4R4DXA5</accession>
<dbReference type="Pfam" id="PF01121">
    <property type="entry name" value="CoaE"/>
    <property type="match status" value="1"/>
</dbReference>
<evidence type="ECO:0000256" key="1">
    <source>
        <dbReference type="ARBA" id="ARBA00009018"/>
    </source>
</evidence>
<comment type="similarity">
    <text evidence="1 5">Belongs to the CoaE family.</text>
</comment>
<protein>
    <recommendedName>
        <fullName evidence="5 6">Dephospho-CoA kinase</fullName>
        <ecNumber evidence="5 6">2.7.1.24</ecNumber>
    </recommendedName>
    <alternativeName>
        <fullName evidence="5">Dephosphocoenzyme A kinase</fullName>
    </alternativeName>
</protein>
<keyword evidence="4 5" id="KW-0173">Coenzyme A biosynthesis</keyword>
<dbReference type="EMBL" id="SKFH01000023">
    <property type="protein sequence ID" value="TCZ69115.1"/>
    <property type="molecule type" value="Genomic_DNA"/>
</dbReference>
<keyword evidence="5 7" id="KW-0808">Transferase</keyword>
<dbReference type="GO" id="GO:0005524">
    <property type="term" value="F:ATP binding"/>
    <property type="evidence" value="ECO:0007669"/>
    <property type="project" value="UniProtKB-UniRule"/>
</dbReference>
<keyword evidence="5 7" id="KW-0418">Kinase</keyword>
<dbReference type="EC" id="2.7.1.24" evidence="5 6"/>
<sequence>MLKVGLTGGIGSGKSTVAKVFALLGIPVYDADAASKRLYDTDAGLKEALTKEFGAALYAGGRLDRAALAALVFSDPEKLARLNALAHPPTIADAARWMAAQQAPYALKEAALIFESGSAAGLDYVIGVDAPLHIRLQRAMQRDGASREAVLARMQRQIDNGIKMKLCDFVLKNDEQELLIPQVIALHEKLLQLANAQ</sequence>
<evidence type="ECO:0000256" key="2">
    <source>
        <dbReference type="ARBA" id="ARBA00022741"/>
    </source>
</evidence>
<comment type="subcellular location">
    <subcellularLocation>
        <location evidence="5">Cytoplasm</location>
    </subcellularLocation>
</comment>
<comment type="catalytic activity">
    <reaction evidence="5">
        <text>3'-dephospho-CoA + ATP = ADP + CoA + H(+)</text>
        <dbReference type="Rhea" id="RHEA:18245"/>
        <dbReference type="ChEBI" id="CHEBI:15378"/>
        <dbReference type="ChEBI" id="CHEBI:30616"/>
        <dbReference type="ChEBI" id="CHEBI:57287"/>
        <dbReference type="ChEBI" id="CHEBI:57328"/>
        <dbReference type="ChEBI" id="CHEBI:456216"/>
        <dbReference type="EC" id="2.7.1.24"/>
    </reaction>
</comment>
<dbReference type="OrthoDB" id="9812943at2"/>
<evidence type="ECO:0000256" key="4">
    <source>
        <dbReference type="ARBA" id="ARBA00022993"/>
    </source>
</evidence>
<evidence type="ECO:0000313" key="7">
    <source>
        <dbReference type="EMBL" id="TCZ69115.1"/>
    </source>
</evidence>
<dbReference type="RefSeq" id="WP_131852635.1">
    <property type="nucleotide sequence ID" value="NZ_SKFH01000023.1"/>
</dbReference>
<dbReference type="PANTHER" id="PTHR10695">
    <property type="entry name" value="DEPHOSPHO-COA KINASE-RELATED"/>
    <property type="match status" value="1"/>
</dbReference>
<dbReference type="CDD" id="cd02022">
    <property type="entry name" value="DPCK"/>
    <property type="match status" value="1"/>
</dbReference>
<proteinExistence type="inferred from homology"/>
<organism evidence="7 8">
    <name type="scientific">Flaviaesturariibacter aridisoli</name>
    <dbReference type="NCBI Taxonomy" id="2545761"/>
    <lineage>
        <taxon>Bacteria</taxon>
        <taxon>Pseudomonadati</taxon>
        <taxon>Bacteroidota</taxon>
        <taxon>Chitinophagia</taxon>
        <taxon>Chitinophagales</taxon>
        <taxon>Chitinophagaceae</taxon>
        <taxon>Flaviaestuariibacter</taxon>
    </lineage>
</organism>
<keyword evidence="3 5" id="KW-0067">ATP-binding</keyword>
<feature type="binding site" evidence="5">
    <location>
        <begin position="11"/>
        <end position="16"/>
    </location>
    <ligand>
        <name>ATP</name>
        <dbReference type="ChEBI" id="CHEBI:30616"/>
    </ligand>
</feature>
<dbReference type="GO" id="GO:0015937">
    <property type="term" value="P:coenzyme A biosynthetic process"/>
    <property type="evidence" value="ECO:0007669"/>
    <property type="project" value="UniProtKB-UniRule"/>
</dbReference>
<gene>
    <name evidence="5" type="primary">coaE</name>
    <name evidence="7" type="ORF">E0486_13150</name>
</gene>
<keyword evidence="5" id="KW-0963">Cytoplasm</keyword>
<evidence type="ECO:0000256" key="3">
    <source>
        <dbReference type="ARBA" id="ARBA00022840"/>
    </source>
</evidence>
<dbReference type="GO" id="GO:0005737">
    <property type="term" value="C:cytoplasm"/>
    <property type="evidence" value="ECO:0007669"/>
    <property type="project" value="UniProtKB-SubCell"/>
</dbReference>